<accession>A0A380CVY2</accession>
<protein>
    <recommendedName>
        <fullName evidence="2">YARHG domain-containing protein</fullName>
    </recommendedName>
</protein>
<reference evidence="3 4" key="1">
    <citation type="submission" date="2018-06" db="EMBL/GenBank/DDBJ databases">
        <authorList>
            <consortium name="Pathogen Informatics"/>
            <person name="Doyle S."/>
        </authorList>
    </citation>
    <scope>NUCLEOTIDE SEQUENCE [LARGE SCALE GENOMIC DNA]</scope>
    <source>
        <strain evidence="3 4">NCTC11388</strain>
    </source>
</reference>
<evidence type="ECO:0000313" key="4">
    <source>
        <dbReference type="Proteomes" id="UP000254893"/>
    </source>
</evidence>
<sequence length="237" mass="27483">MKNLVILFLITFSQYAAAQTLKDCSTCATELIKADQIKELSVDEIRYLTNDLFARKGYVFQSSEIDSYYSDKSWYKPVNANYTLEYNKVENQNIKLFQDRTKVLLAERAQLIAELKKFKSLVMSKNKAALQSQFGYKTEDNNDYILNVMDEIFLDDIHWFKNECLYKVSKDNGDIIKEYTLQIVDNTVTFNFSLRGFSDIGNGNTIYPTTFSPESSYLYVFRFAQGKLRFDKVIVAG</sequence>
<organism evidence="3 4">
    <name type="scientific">Sphingobacterium spiritivorum</name>
    <name type="common">Flavobacterium spiritivorum</name>
    <dbReference type="NCBI Taxonomy" id="258"/>
    <lineage>
        <taxon>Bacteria</taxon>
        <taxon>Pseudomonadati</taxon>
        <taxon>Bacteroidota</taxon>
        <taxon>Sphingobacteriia</taxon>
        <taxon>Sphingobacteriales</taxon>
        <taxon>Sphingobacteriaceae</taxon>
        <taxon>Sphingobacterium</taxon>
    </lineage>
</organism>
<evidence type="ECO:0000259" key="2">
    <source>
        <dbReference type="SMART" id="SM01324"/>
    </source>
</evidence>
<feature type="signal peptide" evidence="1">
    <location>
        <begin position="1"/>
        <end position="18"/>
    </location>
</feature>
<dbReference type="InterPro" id="IPR025582">
    <property type="entry name" value="YARHG_dom"/>
</dbReference>
<proteinExistence type="predicted"/>
<feature type="chain" id="PRO_5016929979" description="YARHG domain-containing protein" evidence="1">
    <location>
        <begin position="19"/>
        <end position="237"/>
    </location>
</feature>
<dbReference type="EMBL" id="UGYW01000002">
    <property type="protein sequence ID" value="SUJ30562.1"/>
    <property type="molecule type" value="Genomic_DNA"/>
</dbReference>
<dbReference type="RefSeq" id="WP_115172128.1">
    <property type="nucleotide sequence ID" value="NZ_UGYW01000002.1"/>
</dbReference>
<feature type="domain" description="YARHG" evidence="2">
    <location>
        <begin position="20"/>
        <end position="102"/>
    </location>
</feature>
<dbReference type="SMART" id="SM01324">
    <property type="entry name" value="YARHG"/>
    <property type="match status" value="1"/>
</dbReference>
<dbReference type="Pfam" id="PF13308">
    <property type="entry name" value="YARHG"/>
    <property type="match status" value="1"/>
</dbReference>
<name>A0A380CVY2_SPHSI</name>
<evidence type="ECO:0000313" key="3">
    <source>
        <dbReference type="EMBL" id="SUJ30562.1"/>
    </source>
</evidence>
<dbReference type="AlphaFoldDB" id="A0A380CVY2"/>
<dbReference type="InterPro" id="IPR038434">
    <property type="entry name" value="YARHG_sf"/>
</dbReference>
<keyword evidence="1" id="KW-0732">Signal</keyword>
<gene>
    <name evidence="3" type="ORF">NCTC11388_04809</name>
</gene>
<dbReference type="Gene3D" id="1.20.58.1690">
    <property type="match status" value="1"/>
</dbReference>
<dbReference type="Proteomes" id="UP000254893">
    <property type="component" value="Unassembled WGS sequence"/>
</dbReference>
<evidence type="ECO:0000256" key="1">
    <source>
        <dbReference type="SAM" id="SignalP"/>
    </source>
</evidence>